<dbReference type="AlphaFoldDB" id="A0A2W5BBP2"/>
<keyword evidence="1" id="KW-0547">Nucleotide-binding</keyword>
<protein>
    <recommendedName>
        <fullName evidence="3">Valyl-tRNA synthetase tRNA-binding arm domain-containing protein</fullName>
    </recommendedName>
</protein>
<organism evidence="4 5">
    <name type="scientific">Micavibrio aeruginosavorus</name>
    <dbReference type="NCBI Taxonomy" id="349221"/>
    <lineage>
        <taxon>Bacteria</taxon>
        <taxon>Pseudomonadati</taxon>
        <taxon>Bdellovibrionota</taxon>
        <taxon>Bdellovibrionia</taxon>
        <taxon>Bdellovibrionales</taxon>
        <taxon>Pseudobdellovibrionaceae</taxon>
        <taxon>Micavibrio</taxon>
    </lineage>
</organism>
<evidence type="ECO:0000259" key="3">
    <source>
        <dbReference type="Pfam" id="PF10458"/>
    </source>
</evidence>
<evidence type="ECO:0000256" key="2">
    <source>
        <dbReference type="ARBA" id="ARBA00022840"/>
    </source>
</evidence>
<dbReference type="SUPFAM" id="SSF46589">
    <property type="entry name" value="tRNA-binding arm"/>
    <property type="match status" value="1"/>
</dbReference>
<keyword evidence="2" id="KW-0067">ATP-binding</keyword>
<proteinExistence type="predicted"/>
<dbReference type="Proteomes" id="UP000249557">
    <property type="component" value="Unassembled WGS sequence"/>
</dbReference>
<evidence type="ECO:0000256" key="1">
    <source>
        <dbReference type="ARBA" id="ARBA00022741"/>
    </source>
</evidence>
<dbReference type="Gene3D" id="1.10.287.380">
    <property type="entry name" value="Valyl-tRNA synthetase, C-terminal domain"/>
    <property type="match status" value="1"/>
</dbReference>
<dbReference type="InterPro" id="IPR019499">
    <property type="entry name" value="Val-tRNA_synth_tRNA-bd"/>
</dbReference>
<dbReference type="GO" id="GO:0005524">
    <property type="term" value="F:ATP binding"/>
    <property type="evidence" value="ECO:0007669"/>
    <property type="project" value="UniProtKB-KW"/>
</dbReference>
<dbReference type="GO" id="GO:0004832">
    <property type="term" value="F:valine-tRNA ligase activity"/>
    <property type="evidence" value="ECO:0007669"/>
    <property type="project" value="InterPro"/>
</dbReference>
<comment type="caution">
    <text evidence="4">The sequence shown here is derived from an EMBL/GenBank/DDBJ whole genome shotgun (WGS) entry which is preliminary data.</text>
</comment>
<sequence>DVRKTDEKLGNTQFVDRAPPEILEEFRTRKAEALTTVEKLSTALKQLEG</sequence>
<feature type="domain" description="Valyl-tRNA synthetase tRNA-binding arm" evidence="3">
    <location>
        <begin position="2"/>
        <end position="47"/>
    </location>
</feature>
<dbReference type="Pfam" id="PF10458">
    <property type="entry name" value="Val_tRNA-synt_C"/>
    <property type="match status" value="1"/>
</dbReference>
<gene>
    <name evidence="4" type="ORF">DI626_11225</name>
</gene>
<evidence type="ECO:0000313" key="5">
    <source>
        <dbReference type="Proteomes" id="UP000249557"/>
    </source>
</evidence>
<dbReference type="InterPro" id="IPR010978">
    <property type="entry name" value="tRNA-bd_arm"/>
</dbReference>
<evidence type="ECO:0000313" key="4">
    <source>
        <dbReference type="EMBL" id="PZO80555.1"/>
    </source>
</evidence>
<reference evidence="4 5" key="1">
    <citation type="submission" date="2017-08" db="EMBL/GenBank/DDBJ databases">
        <title>Infants hospitalized years apart are colonized by the same room-sourced microbial strains.</title>
        <authorList>
            <person name="Brooks B."/>
            <person name="Olm M.R."/>
            <person name="Firek B.A."/>
            <person name="Baker R."/>
            <person name="Thomas B.C."/>
            <person name="Morowitz M.J."/>
            <person name="Banfield J.F."/>
        </authorList>
    </citation>
    <scope>NUCLEOTIDE SEQUENCE [LARGE SCALE GENOMIC DNA]</scope>
    <source>
        <strain evidence="4">S2_018_000_R2_104</strain>
    </source>
</reference>
<dbReference type="InterPro" id="IPR037118">
    <property type="entry name" value="Val-tRNA_synth_C_sf"/>
</dbReference>
<accession>A0A2W5BBP2</accession>
<dbReference type="EMBL" id="QFNK01000327">
    <property type="protein sequence ID" value="PZO80555.1"/>
    <property type="molecule type" value="Genomic_DNA"/>
</dbReference>
<feature type="non-terminal residue" evidence="4">
    <location>
        <position position="1"/>
    </location>
</feature>
<name>A0A2W5BBP2_9BACT</name>
<dbReference type="GO" id="GO:0005737">
    <property type="term" value="C:cytoplasm"/>
    <property type="evidence" value="ECO:0007669"/>
    <property type="project" value="InterPro"/>
</dbReference>
<dbReference type="GO" id="GO:0006438">
    <property type="term" value="P:valyl-tRNA aminoacylation"/>
    <property type="evidence" value="ECO:0007669"/>
    <property type="project" value="InterPro"/>
</dbReference>